<keyword evidence="3" id="KW-1185">Reference proteome</keyword>
<proteinExistence type="predicted"/>
<accession>A0A2G9UFQ3</accession>
<feature type="compositionally biased region" description="Polar residues" evidence="1">
    <location>
        <begin position="448"/>
        <end position="458"/>
    </location>
</feature>
<feature type="region of interest" description="Disordered" evidence="1">
    <location>
        <begin position="154"/>
        <end position="260"/>
    </location>
</feature>
<dbReference type="EMBL" id="KZ346824">
    <property type="protein sequence ID" value="PIO68993.1"/>
    <property type="molecule type" value="Genomic_DNA"/>
</dbReference>
<evidence type="ECO:0000256" key="1">
    <source>
        <dbReference type="SAM" id="MobiDB-lite"/>
    </source>
</evidence>
<feature type="region of interest" description="Disordered" evidence="1">
    <location>
        <begin position="423"/>
        <end position="458"/>
    </location>
</feature>
<evidence type="ECO:0000313" key="2">
    <source>
        <dbReference type="EMBL" id="PIO68993.1"/>
    </source>
</evidence>
<feature type="non-terminal residue" evidence="2">
    <location>
        <position position="458"/>
    </location>
</feature>
<sequence length="458" mass="48433">MNYVEVFAFQCVAKEEEPPDKKKTTKSCEKITEIVTTRTVEKIVTGEEGTSAKTPTPNVCESGASKTAVQPTPKLDDGCKTASQPSPKPDDGCRTASEATPVADDGCKTAREPALIKCVTAKEEGPPGVTTARATSEKTTEIVTKRITEKIVTGEECTSANQPTPKVESADSRTAVQVTPKPDDGCRTASEPTPVPAVSQATSKTTEVKVEDEGCSTARAATPKPETAVQPTPTPCVTAKEEGPPGVTTARARSEKTTEIVTKRTSEKIVTSLKAIHKNCCLQETAVQPTPTPCVTAKEEGPPGVTTARARSEKTTEIVTKRTTEKIVTGEECTSANQPTPKVESADSRTAVQTTPKPVRFLGLDEGCSTARAFTPKPAVSQATSKTTEVKVECITAKEEGPPGVTTARARSEKTTEIMTKRTTEKIVTGEECTSANQPTPKVETADSRTAVQPTPQT</sequence>
<feature type="compositionally biased region" description="Basic and acidic residues" evidence="1">
    <location>
        <begin position="310"/>
        <end position="329"/>
    </location>
</feature>
<dbReference type="AlphaFoldDB" id="A0A2G9UFQ3"/>
<evidence type="ECO:0000313" key="3">
    <source>
        <dbReference type="Proteomes" id="UP000230423"/>
    </source>
</evidence>
<feature type="region of interest" description="Disordered" evidence="1">
    <location>
        <begin position="43"/>
        <end position="107"/>
    </location>
</feature>
<protein>
    <submittedName>
        <fullName evidence="2">Uncharacterized protein</fullName>
    </submittedName>
</protein>
<feature type="region of interest" description="Disordered" evidence="1">
    <location>
        <begin position="291"/>
        <end position="356"/>
    </location>
</feature>
<gene>
    <name evidence="2" type="ORF">TELCIR_09202</name>
</gene>
<name>A0A2G9UFQ3_TELCI</name>
<reference evidence="2 3" key="1">
    <citation type="submission" date="2015-09" db="EMBL/GenBank/DDBJ databases">
        <title>Draft genome of the parasitic nematode Teladorsagia circumcincta isolate WARC Sus (inbred).</title>
        <authorList>
            <person name="Mitreva M."/>
        </authorList>
    </citation>
    <scope>NUCLEOTIDE SEQUENCE [LARGE SCALE GENOMIC DNA]</scope>
    <source>
        <strain evidence="2 3">S</strain>
    </source>
</reference>
<dbReference type="Proteomes" id="UP000230423">
    <property type="component" value="Unassembled WGS sequence"/>
</dbReference>
<feature type="compositionally biased region" description="Polar residues" evidence="1">
    <location>
        <begin position="51"/>
        <end position="70"/>
    </location>
</feature>
<organism evidence="2 3">
    <name type="scientific">Teladorsagia circumcincta</name>
    <name type="common">Brown stomach worm</name>
    <name type="synonym">Ostertagia circumcincta</name>
    <dbReference type="NCBI Taxonomy" id="45464"/>
    <lineage>
        <taxon>Eukaryota</taxon>
        <taxon>Metazoa</taxon>
        <taxon>Ecdysozoa</taxon>
        <taxon>Nematoda</taxon>
        <taxon>Chromadorea</taxon>
        <taxon>Rhabditida</taxon>
        <taxon>Rhabditina</taxon>
        <taxon>Rhabditomorpha</taxon>
        <taxon>Strongyloidea</taxon>
        <taxon>Trichostrongylidae</taxon>
        <taxon>Teladorsagia</taxon>
    </lineage>
</organism>